<evidence type="ECO:0000313" key="1">
    <source>
        <dbReference type="EMBL" id="APF40821.1"/>
    </source>
</evidence>
<sequence length="96" mass="10187">MGGAGSLRTPDGDALDFLKGGHDVEWVNLSPAGGIAPGHRTGTYRVTEEDLVINESGESLITAEDDAVTVIDAIENKRFSRKRFAVGSKQVDNLSS</sequence>
<evidence type="ECO:0000313" key="2">
    <source>
        <dbReference type="Proteomes" id="UP000183530"/>
    </source>
</evidence>
<dbReference type="Gene3D" id="3.40.50.720">
    <property type="entry name" value="NAD(P)-binding Rossmann-like Domain"/>
    <property type="match status" value="1"/>
</dbReference>
<dbReference type="KEGG" id="nae:BHE16_07130"/>
<dbReference type="Proteomes" id="UP000183530">
    <property type="component" value="Chromosome"/>
</dbReference>
<organism evidence="1 2">
    <name type="scientific">Neomicrococcus aestuarii</name>
    <dbReference type="NCBI Taxonomy" id="556325"/>
    <lineage>
        <taxon>Bacteria</taxon>
        <taxon>Bacillati</taxon>
        <taxon>Actinomycetota</taxon>
        <taxon>Actinomycetes</taxon>
        <taxon>Micrococcales</taxon>
        <taxon>Micrococcaceae</taxon>
        <taxon>Neomicrococcus</taxon>
    </lineage>
</organism>
<dbReference type="AlphaFoldDB" id="A0A1L2ZP77"/>
<proteinExistence type="predicted"/>
<reference evidence="1 2" key="1">
    <citation type="submission" date="2016-11" db="EMBL/GenBank/DDBJ databases">
        <title>Genome sequencing of Zhihengliuella aestuarii B18 antagonistic to Plasmodiophora brassicae.</title>
        <authorList>
            <person name="Luo Y."/>
        </authorList>
    </citation>
    <scope>NUCLEOTIDE SEQUENCE [LARGE SCALE GENOMIC DNA]</scope>
    <source>
        <strain evidence="1 2">B18</strain>
    </source>
</reference>
<dbReference type="EMBL" id="CP018135">
    <property type="protein sequence ID" value="APF40821.1"/>
    <property type="molecule type" value="Genomic_DNA"/>
</dbReference>
<name>A0A1L2ZP77_9MICC</name>
<protein>
    <submittedName>
        <fullName evidence="1">Uncharacterized protein</fullName>
    </submittedName>
</protein>
<accession>A0A1L2ZP77</accession>
<gene>
    <name evidence="1" type="ORF">BHE16_07130</name>
</gene>
<keyword evidence="2" id="KW-1185">Reference proteome</keyword>
<dbReference type="STRING" id="556325.BHE16_07130"/>